<name>A0A0G4GUI3_9ALVE</name>
<protein>
    <submittedName>
        <fullName evidence="2">Uncharacterized protein</fullName>
    </submittedName>
</protein>
<accession>A0A0G4GUI3</accession>
<dbReference type="VEuPathDB" id="CryptoDB:Cvel_23417"/>
<organism evidence="2">
    <name type="scientific">Chromera velia CCMP2878</name>
    <dbReference type="NCBI Taxonomy" id="1169474"/>
    <lineage>
        <taxon>Eukaryota</taxon>
        <taxon>Sar</taxon>
        <taxon>Alveolata</taxon>
        <taxon>Colpodellida</taxon>
        <taxon>Chromeraceae</taxon>
        <taxon>Chromera</taxon>
    </lineage>
</organism>
<dbReference type="Gene3D" id="2.130.10.10">
    <property type="entry name" value="YVTN repeat-like/Quinoprotein amine dehydrogenase"/>
    <property type="match status" value="1"/>
</dbReference>
<proteinExistence type="predicted"/>
<dbReference type="InterPro" id="IPR036322">
    <property type="entry name" value="WD40_repeat_dom_sf"/>
</dbReference>
<evidence type="ECO:0000313" key="2">
    <source>
        <dbReference type="EMBL" id="CEM34433.1"/>
    </source>
</evidence>
<evidence type="ECO:0000256" key="1">
    <source>
        <dbReference type="SAM" id="MobiDB-lite"/>
    </source>
</evidence>
<dbReference type="InterPro" id="IPR015943">
    <property type="entry name" value="WD40/YVTN_repeat-like_dom_sf"/>
</dbReference>
<gene>
    <name evidence="2" type="ORF">Cvel_23417</name>
</gene>
<dbReference type="EMBL" id="CDMZ01001560">
    <property type="protein sequence ID" value="CEM34433.1"/>
    <property type="molecule type" value="Genomic_DNA"/>
</dbReference>
<feature type="compositionally biased region" description="Basic and acidic residues" evidence="1">
    <location>
        <begin position="711"/>
        <end position="742"/>
    </location>
</feature>
<sequence>MSSVPKFRPPYVVKRVVPSHKEVRRGSPQEVTAVSVSGGGSMMAVATTANEILLYSMPNCRLLGSFLADQGEIYNVWFELDDLVLAICHGNFRGGNRSAVVTWDLVDEEMLKERERAKEREDPMDVDCENGMPDLVEVWKETLILKRLVVFMLETVIMPREFRLLQNLATLRECSERKVTGLMTFVDPGLKNAEALRFSNRQCDPDDLDVDLFPHNEETVILWQSPFRRAKFLVQEEGEETNCALAAAKAAAAAAGATEKAQMDTDVQVRLIPLKFFEALGFDRFPRELTQARACSSSAASSSQETLTPASQWLKARGEGEGEGLFVIVGKRPAENRPENVTLPQQKGNGKGYASYLWVALRRGPGPVTSSHVSWRSVMRRMDLTKVKESMVDVQVRRPLSQDDSVALLLVICKCYAVLLRICAPTAEMVKDLQKQTQTNAQAPTFSVSSGLALDVGTPDPLVHAPCATTWLRGDTLEGDGDGTVPKKMRVDFMAERVVAFGLERNGNKMCCGTVSENQGTIGLGIVFEDTHFRTMTLCWHDVWKAILENSPLITMGHPVDGFGIYQMLPVASSDHFVLYGQSGTILPPKSSSGESGAKHRTDIGCYTVGNSVRRVTVLRPRTQGWVRQLIDTLPAWDKCGANEICRFPYIDQELWGHPAWGRGVEDKYIASLETFIEGRGRLVGGERKKKETGATSFVGTPTDKDEESDGADKMCEEGGPQRETHRVTAERGGQRGERDTGFIETGMGTRRLVGVQKMPPQFCQALGGPPTGAEDLKNSLRRAEPRFPRQLAAFLPE</sequence>
<reference evidence="2" key="1">
    <citation type="submission" date="2014-11" db="EMBL/GenBank/DDBJ databases">
        <authorList>
            <person name="Otto D Thomas"/>
            <person name="Naeem Raeece"/>
        </authorList>
    </citation>
    <scope>NUCLEOTIDE SEQUENCE</scope>
</reference>
<feature type="region of interest" description="Disordered" evidence="1">
    <location>
        <begin position="688"/>
        <end position="742"/>
    </location>
</feature>
<dbReference type="AlphaFoldDB" id="A0A0G4GUI3"/>
<dbReference type="SUPFAM" id="SSF50978">
    <property type="entry name" value="WD40 repeat-like"/>
    <property type="match status" value="1"/>
</dbReference>